<organism evidence="2 3">
    <name type="scientific">Mixia osmundae (strain CBS 9802 / IAM 14324 / JCM 22182 / KY 12970)</name>
    <dbReference type="NCBI Taxonomy" id="764103"/>
    <lineage>
        <taxon>Eukaryota</taxon>
        <taxon>Fungi</taxon>
        <taxon>Dikarya</taxon>
        <taxon>Basidiomycota</taxon>
        <taxon>Pucciniomycotina</taxon>
        <taxon>Mixiomycetes</taxon>
        <taxon>Mixiales</taxon>
        <taxon>Mixiaceae</taxon>
        <taxon>Mixia</taxon>
    </lineage>
</organism>
<dbReference type="AlphaFoldDB" id="G7E615"/>
<evidence type="ECO:0000313" key="3">
    <source>
        <dbReference type="Proteomes" id="UP000009131"/>
    </source>
</evidence>
<comment type="caution">
    <text evidence="2">The sequence shown here is derived from an EMBL/GenBank/DDBJ whole genome shotgun (WGS) entry which is preliminary data.</text>
</comment>
<feature type="region of interest" description="Disordered" evidence="1">
    <location>
        <begin position="73"/>
        <end position="96"/>
    </location>
</feature>
<dbReference type="EMBL" id="BABT02000150">
    <property type="protein sequence ID" value="GAA98275.1"/>
    <property type="molecule type" value="Genomic_DNA"/>
</dbReference>
<accession>G7E615</accession>
<dbReference type="InParanoid" id="G7E615"/>
<proteinExistence type="predicted"/>
<feature type="region of interest" description="Disordered" evidence="1">
    <location>
        <begin position="338"/>
        <end position="369"/>
    </location>
</feature>
<feature type="compositionally biased region" description="Basic residues" evidence="1">
    <location>
        <begin position="347"/>
        <end position="369"/>
    </location>
</feature>
<dbReference type="HOGENOM" id="CLU_750250_0_0_1"/>
<reference evidence="2 3" key="2">
    <citation type="journal article" date="2012" name="Open Biol.">
        <title>Characteristics of nucleosomes and linker DNA regions on the genome of the basidiomycete Mixia osmundae revealed by mono- and dinucleosome mapping.</title>
        <authorList>
            <person name="Nishida H."/>
            <person name="Kondo S."/>
            <person name="Matsumoto T."/>
            <person name="Suzuki Y."/>
            <person name="Yoshikawa H."/>
            <person name="Taylor T.D."/>
            <person name="Sugiyama J."/>
        </authorList>
    </citation>
    <scope>NUCLEOTIDE SEQUENCE [LARGE SCALE GENOMIC DNA]</scope>
    <source>
        <strain evidence="3">CBS 9802 / IAM 14324 / JCM 22182 / KY 12970</strain>
    </source>
</reference>
<feature type="region of interest" description="Disordered" evidence="1">
    <location>
        <begin position="1"/>
        <end position="61"/>
    </location>
</feature>
<gene>
    <name evidence="2" type="primary">Mo04958</name>
    <name evidence="2" type="ORF">E5Q_04958</name>
</gene>
<evidence type="ECO:0000313" key="2">
    <source>
        <dbReference type="EMBL" id="GAA98275.1"/>
    </source>
</evidence>
<keyword evidence="3" id="KW-1185">Reference proteome</keyword>
<feature type="compositionally biased region" description="Acidic residues" evidence="1">
    <location>
        <begin position="82"/>
        <end position="94"/>
    </location>
</feature>
<sequence>MSVIPASNSERKAATHGSLQKKHIKRTSELRRPTSAADSNESDSEDEEARERAQALLDARLSSRYPRQISAKVIGKRKVQEESSEEQSSEDDNAELDRLFAAPQVTTARASGGTAAREPKVTVFHDPSRVSTLPATVTASRKELRAFMSPSTAKLLGHEPEETYIIAKQRKRAAQKAREGPQDAETDAAQEKEMASLDSTLQRIISTLPLDGSARPGASRDEISMIMPRKVDAPIQKNTPLPLVRALLSSRLNRAKNEAENARKAGIVTGRSSNKSNRAAMQGHAGDIAITKRELGLQAGTEEKRRKEARGIGSRFGKLSGSMIKLSAAELRLGAEGRTFAEGSHKAGGKPKKARAGKQRSGSKAKKRH</sequence>
<protein>
    <submittedName>
        <fullName evidence="2">Uncharacterized protein</fullName>
    </submittedName>
</protein>
<feature type="compositionally biased region" description="Polar residues" evidence="1">
    <location>
        <begin position="270"/>
        <end position="279"/>
    </location>
</feature>
<reference evidence="2 3" key="1">
    <citation type="journal article" date="2011" name="J. Gen. Appl. Microbiol.">
        <title>Draft genome sequencing of the enigmatic basidiomycete Mixia osmundae.</title>
        <authorList>
            <person name="Nishida H."/>
            <person name="Nagatsuka Y."/>
            <person name="Sugiyama J."/>
        </authorList>
    </citation>
    <scope>NUCLEOTIDE SEQUENCE [LARGE SCALE GENOMIC DNA]</scope>
    <source>
        <strain evidence="3">CBS 9802 / IAM 14324 / JCM 22182 / KY 12970</strain>
    </source>
</reference>
<name>G7E615_MIXOS</name>
<feature type="region of interest" description="Disordered" evidence="1">
    <location>
        <begin position="171"/>
        <end position="190"/>
    </location>
</feature>
<evidence type="ECO:0000256" key="1">
    <source>
        <dbReference type="SAM" id="MobiDB-lite"/>
    </source>
</evidence>
<dbReference type="Proteomes" id="UP000009131">
    <property type="component" value="Unassembled WGS sequence"/>
</dbReference>
<feature type="region of interest" description="Disordered" evidence="1">
    <location>
        <begin position="263"/>
        <end position="283"/>
    </location>
</feature>
<dbReference type="RefSeq" id="XP_014569209.1">
    <property type="nucleotide sequence ID" value="XM_014713723.1"/>
</dbReference>